<dbReference type="UniPathway" id="UPA00078">
    <property type="reaction ID" value="UER00161"/>
</dbReference>
<evidence type="ECO:0000313" key="11">
    <source>
        <dbReference type="Proteomes" id="UP000324646"/>
    </source>
</evidence>
<feature type="active site" evidence="9">
    <location>
        <position position="38"/>
    </location>
</feature>
<name>A0A5C0SBS0_CRATE</name>
<feature type="binding site" evidence="9">
    <location>
        <position position="116"/>
    </location>
    <ligand>
        <name>Mg(2+)</name>
        <dbReference type="ChEBI" id="CHEBI:18420"/>
    </ligand>
</feature>
<dbReference type="SUPFAM" id="SSF52540">
    <property type="entry name" value="P-loop containing nucleoside triphosphate hydrolases"/>
    <property type="match status" value="1"/>
</dbReference>
<keyword evidence="4 9" id="KW-0547">Nucleotide-binding</keyword>
<feature type="binding site" evidence="9">
    <location>
        <position position="42"/>
    </location>
    <ligand>
        <name>substrate</name>
    </ligand>
</feature>
<dbReference type="AlphaFoldDB" id="A0A5C0SBS0"/>
<evidence type="ECO:0000256" key="5">
    <source>
        <dbReference type="ARBA" id="ARBA00022756"/>
    </source>
</evidence>
<dbReference type="PIRSF" id="PIRSF006755">
    <property type="entry name" value="DTB_synth"/>
    <property type="match status" value="1"/>
</dbReference>
<dbReference type="GO" id="GO:0009102">
    <property type="term" value="P:biotin biosynthetic process"/>
    <property type="evidence" value="ECO:0007669"/>
    <property type="project" value="UniProtKB-UniRule"/>
</dbReference>
<keyword evidence="5 9" id="KW-0093">Biotin biosynthesis</keyword>
<feature type="binding site" evidence="9">
    <location>
        <position position="55"/>
    </location>
    <ligand>
        <name>Mg(2+)</name>
        <dbReference type="ChEBI" id="CHEBI:18420"/>
    </ligand>
</feature>
<dbReference type="GO" id="GO:0000287">
    <property type="term" value="F:magnesium ion binding"/>
    <property type="evidence" value="ECO:0007669"/>
    <property type="project" value="UniProtKB-UniRule"/>
</dbReference>
<evidence type="ECO:0000256" key="6">
    <source>
        <dbReference type="ARBA" id="ARBA00022840"/>
    </source>
</evidence>
<dbReference type="HAMAP" id="MF_00336">
    <property type="entry name" value="BioD"/>
    <property type="match status" value="1"/>
</dbReference>
<gene>
    <name evidence="9 10" type="primary">bioD</name>
    <name evidence="10" type="ORF">FQB35_02680</name>
</gene>
<comment type="subcellular location">
    <subcellularLocation>
        <location evidence="9">Cytoplasm</location>
    </subcellularLocation>
</comment>
<comment type="caution">
    <text evidence="9">Lacks conserved residue(s) required for the propagation of feature annotation.</text>
</comment>
<protein>
    <recommendedName>
        <fullName evidence="9">ATP-dependent dethiobiotin synthetase BioD</fullName>
        <ecNumber evidence="9">6.3.3.3</ecNumber>
    </recommendedName>
    <alternativeName>
        <fullName evidence="9">DTB synthetase</fullName>
        <shortName evidence="9">DTBS</shortName>
    </alternativeName>
    <alternativeName>
        <fullName evidence="9">Dethiobiotin synthase</fullName>
    </alternativeName>
</protein>
<keyword evidence="1 9" id="KW-0963">Cytoplasm</keyword>
<dbReference type="PANTHER" id="PTHR43210">
    <property type="entry name" value="DETHIOBIOTIN SYNTHETASE"/>
    <property type="match status" value="1"/>
</dbReference>
<evidence type="ECO:0000256" key="1">
    <source>
        <dbReference type="ARBA" id="ARBA00022490"/>
    </source>
</evidence>
<keyword evidence="6 9" id="KW-0067">ATP-binding</keyword>
<comment type="pathway">
    <text evidence="9">Cofactor biosynthesis; biotin biosynthesis; biotin from 7,8-diaminononanoate: step 1/2.</text>
</comment>
<keyword evidence="2 9" id="KW-0436">Ligase</keyword>
<dbReference type="GO" id="GO:0004141">
    <property type="term" value="F:dethiobiotin synthase activity"/>
    <property type="evidence" value="ECO:0007669"/>
    <property type="project" value="UniProtKB-UniRule"/>
</dbReference>
<dbReference type="FunFam" id="3.40.50.300:FF:000292">
    <property type="entry name" value="ATP-dependent dethiobiotin synthetase BioD"/>
    <property type="match status" value="1"/>
</dbReference>
<proteinExistence type="inferred from homology"/>
<feature type="binding site" evidence="9">
    <location>
        <begin position="204"/>
        <end position="206"/>
    </location>
    <ligand>
        <name>ATP</name>
        <dbReference type="ChEBI" id="CHEBI:30616"/>
    </ligand>
</feature>
<dbReference type="Gene3D" id="3.40.50.300">
    <property type="entry name" value="P-loop containing nucleotide triphosphate hydrolases"/>
    <property type="match status" value="1"/>
</dbReference>
<keyword evidence="3 9" id="KW-0479">Metal-binding</keyword>
<reference evidence="10 11" key="1">
    <citation type="submission" date="2019-07" db="EMBL/GenBank/DDBJ databases">
        <title>Complete genome of Crassaminicella thermophila SY095.</title>
        <authorList>
            <person name="Li X."/>
        </authorList>
    </citation>
    <scope>NUCLEOTIDE SEQUENCE [LARGE SCALE GENOMIC DNA]</scope>
    <source>
        <strain evidence="10 11">SY095</strain>
    </source>
</reference>
<comment type="subunit">
    <text evidence="9">Homodimer.</text>
</comment>
<dbReference type="GO" id="GO:0042803">
    <property type="term" value="F:protein homodimerization activity"/>
    <property type="evidence" value="ECO:0007669"/>
    <property type="project" value="UniProtKB-ARBA"/>
</dbReference>
<dbReference type="Proteomes" id="UP000324646">
    <property type="component" value="Chromosome"/>
</dbReference>
<comment type="cofactor">
    <cofactor evidence="9">
        <name>Mg(2+)</name>
        <dbReference type="ChEBI" id="CHEBI:18420"/>
    </cofactor>
</comment>
<dbReference type="GO" id="GO:0005524">
    <property type="term" value="F:ATP binding"/>
    <property type="evidence" value="ECO:0007669"/>
    <property type="project" value="UniProtKB-UniRule"/>
</dbReference>
<evidence type="ECO:0000256" key="8">
    <source>
        <dbReference type="ARBA" id="ARBA00047386"/>
    </source>
</evidence>
<evidence type="ECO:0000256" key="4">
    <source>
        <dbReference type="ARBA" id="ARBA00022741"/>
    </source>
</evidence>
<evidence type="ECO:0000256" key="9">
    <source>
        <dbReference type="HAMAP-Rule" id="MF_00336"/>
    </source>
</evidence>
<sequence>MSKGLFIIGTDTDVGKTVVTAGLIHLLRSKNYDACYFKPVLSGAAFKNGQFIPGDTNFVKTLGDIPESLENMTPYSFKTPVSPHLAAKIENVAIQVSIIKQKFEDLKQKYPYMVVEGAGGLIVPLKAKYMLYDLVKDLHLPIVVVGRAGLGTINHTLLTVRYAQSVGIKVKGIILNGYDSSNKCHLDNKKTIKELTKLSVLTIPKLKDINVEKIQLGNLKNIIKENLDVKTLIEWMEPC</sequence>
<keyword evidence="11" id="KW-1185">Reference proteome</keyword>
<comment type="catalytic activity">
    <reaction evidence="8">
        <text>(7R,8S)-8-amino-7-(carboxyamino)nonanoate + ATP = (4R,5S)-dethiobiotin + ADP + phosphate + H(+)</text>
        <dbReference type="Rhea" id="RHEA:63684"/>
        <dbReference type="ChEBI" id="CHEBI:15378"/>
        <dbReference type="ChEBI" id="CHEBI:30616"/>
        <dbReference type="ChEBI" id="CHEBI:43474"/>
        <dbReference type="ChEBI" id="CHEBI:149470"/>
        <dbReference type="ChEBI" id="CHEBI:149473"/>
        <dbReference type="ChEBI" id="CHEBI:456216"/>
    </reaction>
</comment>
<evidence type="ECO:0000256" key="3">
    <source>
        <dbReference type="ARBA" id="ARBA00022723"/>
    </source>
</evidence>
<dbReference type="GO" id="GO:0005829">
    <property type="term" value="C:cytosol"/>
    <property type="evidence" value="ECO:0007669"/>
    <property type="project" value="TreeGrafter"/>
</dbReference>
<feature type="binding site" evidence="9">
    <location>
        <position position="17"/>
    </location>
    <ligand>
        <name>Mg(2+)</name>
        <dbReference type="ChEBI" id="CHEBI:18420"/>
    </ligand>
</feature>
<dbReference type="EC" id="6.3.3.3" evidence="9"/>
<comment type="similarity">
    <text evidence="9">Belongs to the dethiobiotin synthetase family.</text>
</comment>
<dbReference type="InterPro" id="IPR004472">
    <property type="entry name" value="DTB_synth_BioD"/>
</dbReference>
<evidence type="ECO:0000313" key="10">
    <source>
        <dbReference type="EMBL" id="QEK11362.1"/>
    </source>
</evidence>
<dbReference type="Pfam" id="PF13500">
    <property type="entry name" value="AAA_26"/>
    <property type="match status" value="1"/>
</dbReference>
<comment type="catalytic activity">
    <reaction evidence="9">
        <text>(7R,8S)-7,8-diammoniononanoate + CO2 + ATP = (4R,5S)-dethiobiotin + ADP + phosphate + 3 H(+)</text>
        <dbReference type="Rhea" id="RHEA:15805"/>
        <dbReference type="ChEBI" id="CHEBI:15378"/>
        <dbReference type="ChEBI" id="CHEBI:16526"/>
        <dbReference type="ChEBI" id="CHEBI:30616"/>
        <dbReference type="ChEBI" id="CHEBI:43474"/>
        <dbReference type="ChEBI" id="CHEBI:149469"/>
        <dbReference type="ChEBI" id="CHEBI:149473"/>
        <dbReference type="ChEBI" id="CHEBI:456216"/>
        <dbReference type="EC" id="6.3.3.3"/>
    </reaction>
</comment>
<feature type="binding site" evidence="9">
    <location>
        <begin position="13"/>
        <end position="18"/>
    </location>
    <ligand>
        <name>ATP</name>
        <dbReference type="ChEBI" id="CHEBI:30616"/>
    </ligand>
</feature>
<organism evidence="10 11">
    <name type="scientific">Crassaminicella thermophila</name>
    <dbReference type="NCBI Taxonomy" id="2599308"/>
    <lineage>
        <taxon>Bacteria</taxon>
        <taxon>Bacillati</taxon>
        <taxon>Bacillota</taxon>
        <taxon>Clostridia</taxon>
        <taxon>Eubacteriales</taxon>
        <taxon>Clostridiaceae</taxon>
        <taxon>Crassaminicella</taxon>
    </lineage>
</organism>
<dbReference type="RefSeq" id="WP_148808449.1">
    <property type="nucleotide sequence ID" value="NZ_CP042243.1"/>
</dbReference>
<dbReference type="InterPro" id="IPR027417">
    <property type="entry name" value="P-loop_NTPase"/>
</dbReference>
<keyword evidence="7 9" id="KW-0460">Magnesium</keyword>
<dbReference type="OrthoDB" id="9802097at2"/>
<dbReference type="PANTHER" id="PTHR43210:SF2">
    <property type="entry name" value="ATP-DEPENDENT DETHIOBIOTIN SYNTHETASE BIOD 2"/>
    <property type="match status" value="1"/>
</dbReference>
<evidence type="ECO:0000256" key="7">
    <source>
        <dbReference type="ARBA" id="ARBA00022842"/>
    </source>
</evidence>
<feature type="binding site" evidence="9">
    <location>
        <begin position="116"/>
        <end position="119"/>
    </location>
    <ligand>
        <name>ATP</name>
        <dbReference type="ChEBI" id="CHEBI:30616"/>
    </ligand>
</feature>
<evidence type="ECO:0000256" key="2">
    <source>
        <dbReference type="ARBA" id="ARBA00022598"/>
    </source>
</evidence>
<accession>A0A5C0SBS0</accession>
<comment type="function">
    <text evidence="9">Catalyzes a mechanistically unusual reaction, the ATP-dependent insertion of CO2 between the N7 and N8 nitrogen atoms of 7,8-diaminopelargonic acid (DAPA, also called 7,8-diammoniononanoate) to form a ureido ring.</text>
</comment>
<dbReference type="NCBIfam" id="TIGR00347">
    <property type="entry name" value="bioD"/>
    <property type="match status" value="1"/>
</dbReference>
<dbReference type="EMBL" id="CP042243">
    <property type="protein sequence ID" value="QEK11362.1"/>
    <property type="molecule type" value="Genomic_DNA"/>
</dbReference>
<dbReference type="KEGG" id="crs:FQB35_02680"/>
<feature type="binding site" evidence="9">
    <location>
        <position position="55"/>
    </location>
    <ligand>
        <name>ATP</name>
        <dbReference type="ChEBI" id="CHEBI:30616"/>
    </ligand>
</feature>
<dbReference type="CDD" id="cd03109">
    <property type="entry name" value="DTBS"/>
    <property type="match status" value="1"/>
</dbReference>